<dbReference type="AlphaFoldDB" id="A0A8B2NYC9"/>
<evidence type="ECO:0000256" key="1">
    <source>
        <dbReference type="SAM" id="MobiDB-lite"/>
    </source>
</evidence>
<name>A0A8B2NYC9_9HYPH</name>
<organism evidence="3 4">
    <name type="scientific">Acuticoccus sediminis</name>
    <dbReference type="NCBI Taxonomy" id="2184697"/>
    <lineage>
        <taxon>Bacteria</taxon>
        <taxon>Pseudomonadati</taxon>
        <taxon>Pseudomonadota</taxon>
        <taxon>Alphaproteobacteria</taxon>
        <taxon>Hyphomicrobiales</taxon>
        <taxon>Amorphaceae</taxon>
        <taxon>Acuticoccus</taxon>
    </lineage>
</organism>
<protein>
    <recommendedName>
        <fullName evidence="2">Alginate export domain-containing protein</fullName>
    </recommendedName>
</protein>
<dbReference type="Proteomes" id="UP000249590">
    <property type="component" value="Unassembled WGS sequence"/>
</dbReference>
<accession>A0A8B2NYC9</accession>
<evidence type="ECO:0000259" key="2">
    <source>
        <dbReference type="Pfam" id="PF13372"/>
    </source>
</evidence>
<dbReference type="InterPro" id="IPR025388">
    <property type="entry name" value="Alginate_export_dom"/>
</dbReference>
<dbReference type="Pfam" id="PF13372">
    <property type="entry name" value="Alginate_exp"/>
    <property type="match status" value="1"/>
</dbReference>
<dbReference type="Gene3D" id="2.40.160.100">
    <property type="match status" value="1"/>
</dbReference>
<keyword evidence="4" id="KW-1185">Reference proteome</keyword>
<reference evidence="3 4" key="1">
    <citation type="submission" date="2018-05" db="EMBL/GenBank/DDBJ databases">
        <title>Acuticoccus sediminis sp. nov., isolated from deep-sea sediment of Indian Ocean.</title>
        <authorList>
            <person name="Liu X."/>
            <person name="Lai Q."/>
            <person name="Du Y."/>
            <person name="Sun F."/>
            <person name="Zhang X."/>
            <person name="Wang S."/>
            <person name="Shao Z."/>
        </authorList>
    </citation>
    <scope>NUCLEOTIDE SEQUENCE [LARGE SCALE GENOMIC DNA]</scope>
    <source>
        <strain evidence="3 4">PTG4-2</strain>
    </source>
</reference>
<dbReference type="InterPro" id="IPR053728">
    <property type="entry name" value="Alginate_Permeability_Chnl"/>
</dbReference>
<gene>
    <name evidence="3" type="ORF">DLJ53_11230</name>
</gene>
<evidence type="ECO:0000313" key="3">
    <source>
        <dbReference type="EMBL" id="RAI02554.1"/>
    </source>
</evidence>
<dbReference type="OrthoDB" id="311329at2"/>
<evidence type="ECO:0000313" key="4">
    <source>
        <dbReference type="Proteomes" id="UP000249590"/>
    </source>
</evidence>
<feature type="region of interest" description="Disordered" evidence="1">
    <location>
        <begin position="1"/>
        <end position="21"/>
    </location>
</feature>
<proteinExistence type="predicted"/>
<feature type="domain" description="Alginate export" evidence="2">
    <location>
        <begin position="63"/>
        <end position="447"/>
    </location>
</feature>
<dbReference type="EMBL" id="QHHQ01000002">
    <property type="protein sequence ID" value="RAI02554.1"/>
    <property type="molecule type" value="Genomic_DNA"/>
</dbReference>
<sequence>MCGPAAAQAPDPATAPELPPLTTTRYDEAWSVLADPVYADTGTGRVWSGRLKYIPLTDDGSVYLTLGMELRARNEDYRNNVWDSVPDPDNGYLWLRALPYADLHAGPTRAFVQPIIAYAVGVEPKPSPVDQTRIDILQAFADYAVPLAGNGTLTVRGGREMIGLGSERLVGTRYGPNVPLAFDGGRVIVEHGPWVTNLLAVRPVEAGPDSFDDKTSTSRTLWGIYATYSGLWSSNVGADVYYLGYRNDDASFQQGSGRELRHTLGVRLFDSADPLHFNIEGMVQFGRFAGGSIGAWSLATEVGRRFEALPFSPDFTMRVNVASGDGDPDDDHLGTFNALFPKGKYFGELSPIGPYNIINVNPRVDLDLGHGWAAGLSGGLYWRASTGDGIYDIPGHLIRSGEGTDARFIGTQAEVTVEWQASRALGFSASASLFTAGEYIRQSGPSATIGMLGFEAGYRF</sequence>
<comment type="caution">
    <text evidence="3">The sequence shown here is derived from an EMBL/GenBank/DDBJ whole genome shotgun (WGS) entry which is preliminary data.</text>
</comment>